<keyword evidence="2" id="KW-1185">Reference proteome</keyword>
<reference evidence="1" key="1">
    <citation type="submission" date="2021-01" db="EMBL/GenBank/DDBJ databases">
        <title>Modified the classification status of verrucomicrobia.</title>
        <authorList>
            <person name="Feng X."/>
        </authorList>
    </citation>
    <scope>NUCLEOTIDE SEQUENCE</scope>
    <source>
        <strain evidence="1">KCTC 13126</strain>
    </source>
</reference>
<dbReference type="AlphaFoldDB" id="A0A934RV01"/>
<name>A0A934RV01_9BACT</name>
<gene>
    <name evidence="1" type="ORF">JIN87_03535</name>
</gene>
<organism evidence="1 2">
    <name type="scientific">Pelagicoccus mobilis</name>
    <dbReference type="NCBI Taxonomy" id="415221"/>
    <lineage>
        <taxon>Bacteria</taxon>
        <taxon>Pseudomonadati</taxon>
        <taxon>Verrucomicrobiota</taxon>
        <taxon>Opitutia</taxon>
        <taxon>Puniceicoccales</taxon>
        <taxon>Pelagicoccaceae</taxon>
        <taxon>Pelagicoccus</taxon>
    </lineage>
</organism>
<evidence type="ECO:0000313" key="1">
    <source>
        <dbReference type="EMBL" id="MBK1875925.1"/>
    </source>
</evidence>
<proteinExistence type="predicted"/>
<sequence>MKTYIVILFQLTVLTLAKGQSEIGVYKLDLPTTGAAHMSMAIHSMREKLASHDAPLELIANRIQALEESLAPQLKENFGGTEIILKENNISVTQKEDGSDRDEGRYFIYKQNLFIYQDDGVMAFVIEEDSTLVLTVNGLSIFYEKVEHP</sequence>
<evidence type="ECO:0000313" key="2">
    <source>
        <dbReference type="Proteomes" id="UP000617628"/>
    </source>
</evidence>
<protein>
    <submittedName>
        <fullName evidence="1">Uncharacterized protein</fullName>
    </submittedName>
</protein>
<dbReference type="RefSeq" id="WP_200354142.1">
    <property type="nucleotide sequence ID" value="NZ_JAENIL010000005.1"/>
</dbReference>
<dbReference type="Proteomes" id="UP000617628">
    <property type="component" value="Unassembled WGS sequence"/>
</dbReference>
<dbReference type="EMBL" id="JAENIL010000005">
    <property type="protein sequence ID" value="MBK1875925.1"/>
    <property type="molecule type" value="Genomic_DNA"/>
</dbReference>
<comment type="caution">
    <text evidence="1">The sequence shown here is derived from an EMBL/GenBank/DDBJ whole genome shotgun (WGS) entry which is preliminary data.</text>
</comment>
<accession>A0A934RV01</accession>